<dbReference type="EMBL" id="JABXXO010000013">
    <property type="protein sequence ID" value="KAF7761963.1"/>
    <property type="molecule type" value="Genomic_DNA"/>
</dbReference>
<accession>A0A8H7EX53</accession>
<sequence>MKFYVLHLTEASGCLTVTEVAQEYTGRTCLSIYNQTRPAFEGVDRQSLPGDTNFERPSVLIYERARVAGFSHFLSHG</sequence>
<comment type="caution">
    <text evidence="1">The sequence shown here is derived from an EMBL/GenBank/DDBJ whole genome shotgun (WGS) entry which is preliminary data.</text>
</comment>
<evidence type="ECO:0000313" key="2">
    <source>
        <dbReference type="Proteomes" id="UP000629468"/>
    </source>
</evidence>
<name>A0A8H7EX53_AGABI</name>
<proteinExistence type="predicted"/>
<dbReference type="AlphaFoldDB" id="A0A8H7EX53"/>
<organism evidence="1 2">
    <name type="scientific">Agaricus bisporus var. burnettii</name>
    <dbReference type="NCBI Taxonomy" id="192524"/>
    <lineage>
        <taxon>Eukaryota</taxon>
        <taxon>Fungi</taxon>
        <taxon>Dikarya</taxon>
        <taxon>Basidiomycota</taxon>
        <taxon>Agaricomycotina</taxon>
        <taxon>Agaricomycetes</taxon>
        <taxon>Agaricomycetidae</taxon>
        <taxon>Agaricales</taxon>
        <taxon>Agaricineae</taxon>
        <taxon>Agaricaceae</taxon>
        <taxon>Agaricus</taxon>
    </lineage>
</organism>
<protein>
    <submittedName>
        <fullName evidence="1">Uncharacterized protein</fullName>
    </submittedName>
</protein>
<reference evidence="1 2" key="1">
    <citation type="journal article" name="Sci. Rep.">
        <title>Telomere-to-telomere assembled and centromere annotated genomes of the two main subspecies of the button mushroom Agaricus bisporus reveal especially polymorphic chromosome ends.</title>
        <authorList>
            <person name="Sonnenberg A.S.M."/>
            <person name="Sedaghat-Telgerd N."/>
            <person name="Lavrijssen B."/>
            <person name="Ohm R.A."/>
            <person name="Hendrickx P.M."/>
            <person name="Scholtmeijer K."/>
            <person name="Baars J.J.P."/>
            <person name="van Peer A."/>
        </authorList>
    </citation>
    <scope>NUCLEOTIDE SEQUENCE [LARGE SCALE GENOMIC DNA]</scope>
    <source>
        <strain evidence="1 2">H119_p4</strain>
    </source>
</reference>
<evidence type="ECO:0000313" key="1">
    <source>
        <dbReference type="EMBL" id="KAF7761963.1"/>
    </source>
</evidence>
<gene>
    <name evidence="1" type="ORF">Agabi119p4_9955</name>
</gene>
<dbReference type="Proteomes" id="UP000629468">
    <property type="component" value="Unassembled WGS sequence"/>
</dbReference>